<evidence type="ECO:0000256" key="6">
    <source>
        <dbReference type="ARBA" id="ARBA00022989"/>
    </source>
</evidence>
<evidence type="ECO:0000256" key="2">
    <source>
        <dbReference type="ARBA" id="ARBA00007069"/>
    </source>
</evidence>
<keyword evidence="7 8" id="KW-0472">Membrane</keyword>
<evidence type="ECO:0000256" key="4">
    <source>
        <dbReference type="ARBA" id="ARBA00022475"/>
    </source>
</evidence>
<evidence type="ECO:0000256" key="7">
    <source>
        <dbReference type="ARBA" id="ARBA00023136"/>
    </source>
</evidence>
<feature type="transmembrane region" description="Helical" evidence="8">
    <location>
        <begin position="9"/>
        <end position="30"/>
    </location>
</feature>
<dbReference type="Proteomes" id="UP000287601">
    <property type="component" value="Chromosome"/>
</dbReference>
<keyword evidence="11" id="KW-1185">Reference proteome</keyword>
<dbReference type="EMBL" id="CP035281">
    <property type="protein sequence ID" value="QAT42564.1"/>
    <property type="molecule type" value="Genomic_DNA"/>
</dbReference>
<evidence type="ECO:0000313" key="10">
    <source>
        <dbReference type="EMBL" id="QAT42564.1"/>
    </source>
</evidence>
<reference evidence="10 11" key="1">
    <citation type="submission" date="2019-01" db="EMBL/GenBank/DDBJ databases">
        <title>Draft genomes of a novel of Aminipila strains.</title>
        <authorList>
            <person name="Ma S."/>
        </authorList>
    </citation>
    <scope>NUCLEOTIDE SEQUENCE [LARGE SCALE GENOMIC DNA]</scope>
    <source>
        <strain evidence="11">JN-39</strain>
    </source>
</reference>
<dbReference type="SUPFAM" id="SSF161098">
    <property type="entry name" value="MetI-like"/>
    <property type="match status" value="1"/>
</dbReference>
<feature type="transmembrane region" description="Helical" evidence="8">
    <location>
        <begin position="128"/>
        <end position="147"/>
    </location>
</feature>
<evidence type="ECO:0000313" key="11">
    <source>
        <dbReference type="Proteomes" id="UP000287601"/>
    </source>
</evidence>
<proteinExistence type="inferred from homology"/>
<sequence length="264" mass="29029">MIKSIGMKLYVLLTILFLYTPIVVLMVMGFNESRYNSLPFRFSTRWYEELSQNVTLLSAAENSFYLAIVTGIICVILATLFTLGAESLSKRAEGLCRSVMMMPMSIPWLIMGLSMLLMIRFIDMDKNLFFVAAGHVVISLPYAMLVLQARIHSIDPALEEMSLSLGADAWTTFRKITLPAIAPAMVAGGFLSFMISFDNFPISYFLMPSGISTLPIEIQSSIKFGFTPEINAISTIIIGISLACLAIVGLIMGRSFKSVLGGGK</sequence>
<dbReference type="OrthoDB" id="9782004at2"/>
<comment type="similarity">
    <text evidence="2">Belongs to the binding-protein-dependent transport system permease family. CysTW subfamily.</text>
</comment>
<keyword evidence="4" id="KW-1003">Cell membrane</keyword>
<keyword evidence="5 8" id="KW-0812">Transmembrane</keyword>
<dbReference type="CDD" id="cd06261">
    <property type="entry name" value="TM_PBP2"/>
    <property type="match status" value="1"/>
</dbReference>
<feature type="transmembrane region" description="Helical" evidence="8">
    <location>
        <begin position="64"/>
        <end position="85"/>
    </location>
</feature>
<feature type="transmembrane region" description="Helical" evidence="8">
    <location>
        <begin position="230"/>
        <end position="251"/>
    </location>
</feature>
<gene>
    <name evidence="10" type="ORF">EQM06_04635</name>
</gene>
<evidence type="ECO:0000259" key="9">
    <source>
        <dbReference type="PROSITE" id="PS50928"/>
    </source>
</evidence>
<dbReference type="InterPro" id="IPR051789">
    <property type="entry name" value="Bact_Polyamine_Transport"/>
</dbReference>
<evidence type="ECO:0000256" key="8">
    <source>
        <dbReference type="RuleBase" id="RU363032"/>
    </source>
</evidence>
<feature type="transmembrane region" description="Helical" evidence="8">
    <location>
        <begin position="176"/>
        <end position="197"/>
    </location>
</feature>
<dbReference type="PANTHER" id="PTHR43848:SF2">
    <property type="entry name" value="PUTRESCINE TRANSPORT SYSTEM PERMEASE PROTEIN POTI"/>
    <property type="match status" value="1"/>
</dbReference>
<dbReference type="InterPro" id="IPR035906">
    <property type="entry name" value="MetI-like_sf"/>
</dbReference>
<evidence type="ECO:0000256" key="5">
    <source>
        <dbReference type="ARBA" id="ARBA00022692"/>
    </source>
</evidence>
<evidence type="ECO:0000256" key="3">
    <source>
        <dbReference type="ARBA" id="ARBA00022448"/>
    </source>
</evidence>
<comment type="subcellular location">
    <subcellularLocation>
        <location evidence="1 8">Cell membrane</location>
        <topology evidence="1 8">Multi-pass membrane protein</topology>
    </subcellularLocation>
</comment>
<organism evidence="10 11">
    <name type="scientific">Aminipila luticellarii</name>
    <dbReference type="NCBI Taxonomy" id="2507160"/>
    <lineage>
        <taxon>Bacteria</taxon>
        <taxon>Bacillati</taxon>
        <taxon>Bacillota</taxon>
        <taxon>Clostridia</taxon>
        <taxon>Peptostreptococcales</taxon>
        <taxon>Anaerovoracaceae</taxon>
        <taxon>Aminipila</taxon>
    </lineage>
</organism>
<name>A0A410PUG7_9FIRM</name>
<keyword evidence="3 8" id="KW-0813">Transport</keyword>
<dbReference type="RefSeq" id="WP_128745214.1">
    <property type="nucleotide sequence ID" value="NZ_CP035281.1"/>
</dbReference>
<dbReference type="PROSITE" id="PS50928">
    <property type="entry name" value="ABC_TM1"/>
    <property type="match status" value="1"/>
</dbReference>
<dbReference type="GO" id="GO:0005886">
    <property type="term" value="C:plasma membrane"/>
    <property type="evidence" value="ECO:0007669"/>
    <property type="project" value="UniProtKB-SubCell"/>
</dbReference>
<feature type="domain" description="ABC transmembrane type-1" evidence="9">
    <location>
        <begin position="60"/>
        <end position="248"/>
    </location>
</feature>
<dbReference type="Gene3D" id="1.10.3720.10">
    <property type="entry name" value="MetI-like"/>
    <property type="match status" value="1"/>
</dbReference>
<feature type="transmembrane region" description="Helical" evidence="8">
    <location>
        <begin position="106"/>
        <end position="122"/>
    </location>
</feature>
<accession>A0A410PUG7</accession>
<dbReference type="AlphaFoldDB" id="A0A410PUG7"/>
<dbReference type="InterPro" id="IPR000515">
    <property type="entry name" value="MetI-like"/>
</dbReference>
<dbReference type="GO" id="GO:0055085">
    <property type="term" value="P:transmembrane transport"/>
    <property type="evidence" value="ECO:0007669"/>
    <property type="project" value="InterPro"/>
</dbReference>
<dbReference type="KEGG" id="amij:EQM06_04635"/>
<dbReference type="PANTHER" id="PTHR43848">
    <property type="entry name" value="PUTRESCINE TRANSPORT SYSTEM PERMEASE PROTEIN POTI"/>
    <property type="match status" value="1"/>
</dbReference>
<dbReference type="Pfam" id="PF00528">
    <property type="entry name" value="BPD_transp_1"/>
    <property type="match status" value="1"/>
</dbReference>
<keyword evidence="6 8" id="KW-1133">Transmembrane helix</keyword>
<protein>
    <submittedName>
        <fullName evidence="10">ABC transporter permease</fullName>
    </submittedName>
</protein>
<evidence type="ECO:0000256" key="1">
    <source>
        <dbReference type="ARBA" id="ARBA00004651"/>
    </source>
</evidence>